<proteinExistence type="predicted"/>
<sequence length="94" mass="11284">MNIDIIKAIDNYKDYSYFYKGLNKLVLYKSNFTILSSFLKIVIIKFNFKILLVDKAISITKKYKIKRIKKNLVFKSRVFSNNSEYFKYILKVAY</sequence>
<gene>
    <name evidence="1" type="ORF">C8034_v004550</name>
</gene>
<dbReference type="Proteomes" id="UP000295604">
    <property type="component" value="Unassembled WGS sequence"/>
</dbReference>
<evidence type="ECO:0000313" key="2">
    <source>
        <dbReference type="Proteomes" id="UP000295604"/>
    </source>
</evidence>
<accession>A0A4R8S2B5</accession>
<organism evidence="1 2">
    <name type="scientific">Colletotrichum sidae</name>
    <dbReference type="NCBI Taxonomy" id="1347389"/>
    <lineage>
        <taxon>Eukaryota</taxon>
        <taxon>Fungi</taxon>
        <taxon>Dikarya</taxon>
        <taxon>Ascomycota</taxon>
        <taxon>Pezizomycotina</taxon>
        <taxon>Sordariomycetes</taxon>
        <taxon>Hypocreomycetidae</taxon>
        <taxon>Glomerellales</taxon>
        <taxon>Glomerellaceae</taxon>
        <taxon>Colletotrichum</taxon>
        <taxon>Colletotrichum orbiculare species complex</taxon>
    </lineage>
</organism>
<comment type="caution">
    <text evidence="1">The sequence shown here is derived from an EMBL/GenBank/DDBJ whole genome shotgun (WGS) entry which is preliminary data.</text>
</comment>
<evidence type="ECO:0000313" key="1">
    <source>
        <dbReference type="EMBL" id="TDZ77652.1"/>
    </source>
</evidence>
<protein>
    <submittedName>
        <fullName evidence="1">Uncharacterized protein</fullName>
    </submittedName>
</protein>
<keyword evidence="2" id="KW-1185">Reference proteome</keyword>
<dbReference type="EMBL" id="QAPF01002059">
    <property type="protein sequence ID" value="TDZ77652.1"/>
    <property type="molecule type" value="Genomic_DNA"/>
</dbReference>
<name>A0A4R8S2B5_9PEZI</name>
<dbReference type="AlphaFoldDB" id="A0A4R8S2B5"/>
<reference evidence="1 2" key="1">
    <citation type="submission" date="2018-11" db="EMBL/GenBank/DDBJ databases">
        <title>Genome sequence and assembly of Colletotrichum sidae.</title>
        <authorList>
            <person name="Gan P."/>
            <person name="Shirasu K."/>
        </authorList>
    </citation>
    <scope>NUCLEOTIDE SEQUENCE [LARGE SCALE GENOMIC DNA]</scope>
    <source>
        <strain evidence="1 2">CBS 518.97</strain>
    </source>
</reference>